<evidence type="ECO:0000256" key="3">
    <source>
        <dbReference type="ARBA" id="ARBA00004997"/>
    </source>
</evidence>
<keyword evidence="6 15" id="KW-0808">Transferase</keyword>
<dbReference type="Gene3D" id="3.40.1380.20">
    <property type="entry name" value="Pyruvate kinase, C-terminal domain"/>
    <property type="match status" value="1"/>
</dbReference>
<comment type="cofactor">
    <cofactor evidence="2">
        <name>K(+)</name>
        <dbReference type="ChEBI" id="CHEBI:29103"/>
    </cofactor>
</comment>
<comment type="similarity">
    <text evidence="4 15">Belongs to the pyruvate kinase family.</text>
</comment>
<evidence type="ECO:0000259" key="18">
    <source>
        <dbReference type="Pfam" id="PF02887"/>
    </source>
</evidence>
<dbReference type="InterPro" id="IPR015793">
    <property type="entry name" value="Pyrv_Knase_brl"/>
</dbReference>
<evidence type="ECO:0000256" key="5">
    <source>
        <dbReference type="ARBA" id="ARBA00012142"/>
    </source>
</evidence>
<evidence type="ECO:0000256" key="6">
    <source>
        <dbReference type="ARBA" id="ARBA00022679"/>
    </source>
</evidence>
<dbReference type="InterPro" id="IPR015813">
    <property type="entry name" value="Pyrv/PenolPyrv_kinase-like_dom"/>
</dbReference>
<gene>
    <name evidence="19" type="primary">PYK</name>
    <name evidence="19" type="ORF">TSPGSL018_19401</name>
</gene>
<organism evidence="19">
    <name type="scientific">Tetraselmis sp. GSL018</name>
    <dbReference type="NCBI Taxonomy" id="582737"/>
    <lineage>
        <taxon>Eukaryota</taxon>
        <taxon>Viridiplantae</taxon>
        <taxon>Chlorophyta</taxon>
        <taxon>core chlorophytes</taxon>
        <taxon>Chlorodendrophyceae</taxon>
        <taxon>Chlorodendrales</taxon>
        <taxon>Chlorodendraceae</taxon>
        <taxon>Tetraselmis</taxon>
    </lineage>
</organism>
<evidence type="ECO:0000256" key="1">
    <source>
        <dbReference type="ARBA" id="ARBA00001946"/>
    </source>
</evidence>
<dbReference type="EC" id="2.7.1.40" evidence="5 15"/>
<dbReference type="SUPFAM" id="SSF51621">
    <property type="entry name" value="Phosphoenolpyruvate/pyruvate domain"/>
    <property type="match status" value="1"/>
</dbReference>
<dbReference type="InterPro" id="IPR018209">
    <property type="entry name" value="Pyrv_Knase_AS"/>
</dbReference>
<evidence type="ECO:0000256" key="9">
    <source>
        <dbReference type="ARBA" id="ARBA00022777"/>
    </source>
</evidence>
<evidence type="ECO:0000256" key="14">
    <source>
        <dbReference type="ARBA" id="ARBA00048152"/>
    </source>
</evidence>
<feature type="region of interest" description="Disordered" evidence="16">
    <location>
        <begin position="54"/>
        <end position="82"/>
    </location>
</feature>
<name>A0A061R070_9CHLO</name>
<evidence type="ECO:0000256" key="15">
    <source>
        <dbReference type="RuleBase" id="RU000504"/>
    </source>
</evidence>
<evidence type="ECO:0000256" key="10">
    <source>
        <dbReference type="ARBA" id="ARBA00022840"/>
    </source>
</evidence>
<dbReference type="Pfam" id="PF02887">
    <property type="entry name" value="PK_C"/>
    <property type="match status" value="1"/>
</dbReference>
<sequence length="644" mass="70721">MQTGQMLRPLSPVGQVQFSRRSAILQRAEKSFMLSSLHKRSQFFPTSKQILAVASRSDGRSKGNTSRKSIPKSGAAKGATGVGSVDGSFSFIPDKHAYYRQSMQLDEFYNLHQSLDIPRRKTKMVCTIGPATWDRETLFRLADSGMNVARLNMSHGDHKSHGAVIDLIREYNALGRGNIAILLDTKGPEVRSGDLKEPLMLERGQRYTFTIKSETANGADGRIGVNYDGFIEDVSVGDVLLVDGGIQSFSVISKTDTDVEVEVIDGGEFKSRRHLNIRGKSANLPAITNRDWEDLKFGLERNVDYYALSFVRDAQVIYDLKAFVGEKGARIGVLAKIESADSVHNLEEILDAVDGAMVARGDLGAELPVEEVPYWQDQIVQGCRKRGKPVIVATNMLESMIENPTPTRAEVSDIAIAVREGTDAVMLSGETAYGKFPFKAVDVMSTVACQTEQAMATYAGINGSGPAVRERIGWITPPQWRGSTQAGISEMFAYHASIMANTLKTSLVVFTRKGNMPALLSHYRPDHTIFAFTDNEKVQRLLALYHGVEAFKIDFLPEAEPTFTRAMCLLRNGGFVSVGQLLAIVQSGRKPIWRSASTHGIQVLPVPGDEDDLSDDDFLGAGAQLKRSMDMRKSVDFRSGNALP</sequence>
<dbReference type="Gene3D" id="2.40.33.10">
    <property type="entry name" value="PK beta-barrel domain-like"/>
    <property type="match status" value="1"/>
</dbReference>
<evidence type="ECO:0000313" key="19">
    <source>
        <dbReference type="EMBL" id="JAC63946.1"/>
    </source>
</evidence>
<dbReference type="GO" id="GO:0004743">
    <property type="term" value="F:pyruvate kinase activity"/>
    <property type="evidence" value="ECO:0007669"/>
    <property type="project" value="UniProtKB-EC"/>
</dbReference>
<comment type="pathway">
    <text evidence="3 15">Carbohydrate degradation; glycolysis; pyruvate from D-glyceraldehyde 3-phosphate: step 5/5.</text>
</comment>
<dbReference type="NCBIfam" id="TIGR01064">
    <property type="entry name" value="pyruv_kin"/>
    <property type="match status" value="1"/>
</dbReference>
<evidence type="ECO:0000256" key="2">
    <source>
        <dbReference type="ARBA" id="ARBA00001958"/>
    </source>
</evidence>
<dbReference type="GO" id="GO:0009570">
    <property type="term" value="C:chloroplast stroma"/>
    <property type="evidence" value="ECO:0007669"/>
    <property type="project" value="UniProtKB-ARBA"/>
</dbReference>
<dbReference type="GO" id="GO:0005524">
    <property type="term" value="F:ATP binding"/>
    <property type="evidence" value="ECO:0007669"/>
    <property type="project" value="UniProtKB-KW"/>
</dbReference>
<comment type="catalytic activity">
    <reaction evidence="14 15">
        <text>pyruvate + ATP = phosphoenolpyruvate + ADP + H(+)</text>
        <dbReference type="Rhea" id="RHEA:18157"/>
        <dbReference type="ChEBI" id="CHEBI:15361"/>
        <dbReference type="ChEBI" id="CHEBI:15378"/>
        <dbReference type="ChEBI" id="CHEBI:30616"/>
        <dbReference type="ChEBI" id="CHEBI:58702"/>
        <dbReference type="ChEBI" id="CHEBI:456216"/>
        <dbReference type="EC" id="2.7.1.40"/>
    </reaction>
</comment>
<feature type="domain" description="Pyruvate kinase C-terminal" evidence="18">
    <location>
        <begin position="493"/>
        <end position="587"/>
    </location>
</feature>
<protein>
    <recommendedName>
        <fullName evidence="5 15">Pyruvate kinase</fullName>
        <ecNumber evidence="5 15">2.7.1.40</ecNumber>
    </recommendedName>
</protein>
<keyword evidence="12 15" id="KW-0324">Glycolysis</keyword>
<keyword evidence="9 15" id="KW-0418">Kinase</keyword>
<evidence type="ECO:0000256" key="13">
    <source>
        <dbReference type="ARBA" id="ARBA00023317"/>
    </source>
</evidence>
<dbReference type="AlphaFoldDB" id="A0A061R070"/>
<evidence type="ECO:0000259" key="17">
    <source>
        <dbReference type="Pfam" id="PF00224"/>
    </source>
</evidence>
<evidence type="ECO:0000256" key="12">
    <source>
        <dbReference type="ARBA" id="ARBA00023152"/>
    </source>
</evidence>
<keyword evidence="11 15" id="KW-0460">Magnesium</keyword>
<dbReference type="InterPro" id="IPR001697">
    <property type="entry name" value="Pyr_Knase"/>
</dbReference>
<dbReference type="InterPro" id="IPR011037">
    <property type="entry name" value="Pyrv_Knase-like_insert_dom_sf"/>
</dbReference>
<dbReference type="InterPro" id="IPR015806">
    <property type="entry name" value="Pyrv_Knase_insert_dom_sf"/>
</dbReference>
<dbReference type="UniPathway" id="UPA00109">
    <property type="reaction ID" value="UER00188"/>
</dbReference>
<dbReference type="Pfam" id="PF00224">
    <property type="entry name" value="PK"/>
    <property type="match status" value="1"/>
</dbReference>
<comment type="cofactor">
    <cofactor evidence="1">
        <name>Mg(2+)</name>
        <dbReference type="ChEBI" id="CHEBI:18420"/>
    </cofactor>
</comment>
<evidence type="ECO:0000256" key="8">
    <source>
        <dbReference type="ARBA" id="ARBA00022741"/>
    </source>
</evidence>
<keyword evidence="8" id="KW-0547">Nucleotide-binding</keyword>
<dbReference type="PRINTS" id="PR01050">
    <property type="entry name" value="PYRUVTKNASE"/>
</dbReference>
<evidence type="ECO:0000256" key="16">
    <source>
        <dbReference type="SAM" id="MobiDB-lite"/>
    </source>
</evidence>
<dbReference type="Gene3D" id="3.20.20.60">
    <property type="entry name" value="Phosphoenolpyruvate-binding domains"/>
    <property type="match status" value="1"/>
</dbReference>
<dbReference type="InterPro" id="IPR036918">
    <property type="entry name" value="Pyrv_Knase_C_sf"/>
</dbReference>
<dbReference type="PANTHER" id="PTHR11817">
    <property type="entry name" value="PYRUVATE KINASE"/>
    <property type="match status" value="1"/>
</dbReference>
<evidence type="ECO:0000256" key="7">
    <source>
        <dbReference type="ARBA" id="ARBA00022723"/>
    </source>
</evidence>
<proteinExistence type="inferred from homology"/>
<dbReference type="GO" id="GO:0000287">
    <property type="term" value="F:magnesium ion binding"/>
    <property type="evidence" value="ECO:0007669"/>
    <property type="project" value="InterPro"/>
</dbReference>
<dbReference type="GO" id="GO:0030955">
    <property type="term" value="F:potassium ion binding"/>
    <property type="evidence" value="ECO:0007669"/>
    <property type="project" value="InterPro"/>
</dbReference>
<keyword evidence="10" id="KW-0067">ATP-binding</keyword>
<dbReference type="InterPro" id="IPR015795">
    <property type="entry name" value="Pyrv_Knase_C"/>
</dbReference>
<keyword evidence="13 19" id="KW-0670">Pyruvate</keyword>
<dbReference type="FunFam" id="3.20.20.60:FF:000025">
    <property type="entry name" value="Pyruvate kinase"/>
    <property type="match status" value="1"/>
</dbReference>
<feature type="domain" description="Pyruvate kinase barrel" evidence="17">
    <location>
        <begin position="120"/>
        <end position="441"/>
    </location>
</feature>
<dbReference type="NCBIfam" id="NF004491">
    <property type="entry name" value="PRK05826.1"/>
    <property type="match status" value="1"/>
</dbReference>
<dbReference type="SUPFAM" id="SSF52935">
    <property type="entry name" value="PK C-terminal domain-like"/>
    <property type="match status" value="1"/>
</dbReference>
<keyword evidence="7" id="KW-0479">Metal-binding</keyword>
<dbReference type="SUPFAM" id="SSF50800">
    <property type="entry name" value="PK beta-barrel domain-like"/>
    <property type="match status" value="1"/>
</dbReference>
<evidence type="ECO:0000256" key="11">
    <source>
        <dbReference type="ARBA" id="ARBA00022842"/>
    </source>
</evidence>
<reference evidence="19" key="1">
    <citation type="submission" date="2014-05" db="EMBL/GenBank/DDBJ databases">
        <title>The transcriptome of the halophilic microalga Tetraselmis sp. GSL018 isolated from the Great Salt Lake, Utah.</title>
        <authorList>
            <person name="Jinkerson R.E."/>
            <person name="D'Adamo S."/>
            <person name="Posewitz M.C."/>
        </authorList>
    </citation>
    <scope>NUCLEOTIDE SEQUENCE</scope>
    <source>
        <strain evidence="19">GSL018</strain>
    </source>
</reference>
<dbReference type="InterPro" id="IPR040442">
    <property type="entry name" value="Pyrv_kinase-like_dom_sf"/>
</dbReference>
<dbReference type="GO" id="GO:0016301">
    <property type="term" value="F:kinase activity"/>
    <property type="evidence" value="ECO:0007669"/>
    <property type="project" value="UniProtKB-KW"/>
</dbReference>
<evidence type="ECO:0000256" key="4">
    <source>
        <dbReference type="ARBA" id="ARBA00008663"/>
    </source>
</evidence>
<dbReference type="EMBL" id="GBEZ01022915">
    <property type="protein sequence ID" value="JAC63946.1"/>
    <property type="molecule type" value="Transcribed_RNA"/>
</dbReference>
<dbReference type="PROSITE" id="PS00110">
    <property type="entry name" value="PYRUVATE_KINASE"/>
    <property type="match status" value="1"/>
</dbReference>
<accession>A0A061R070</accession>